<dbReference type="AlphaFoldDB" id="A0A1I1T5A8"/>
<reference evidence="18 19" key="1">
    <citation type="submission" date="2016-10" db="EMBL/GenBank/DDBJ databases">
        <authorList>
            <person name="de Groot N.N."/>
        </authorList>
    </citation>
    <scope>NUCLEOTIDE SEQUENCE [LARGE SCALE GENOMIC DNA]</scope>
    <source>
        <strain evidence="18 19">HL3</strain>
    </source>
</reference>
<evidence type="ECO:0000256" key="12">
    <source>
        <dbReference type="ARBA" id="ARBA00022989"/>
    </source>
</evidence>
<evidence type="ECO:0000256" key="8">
    <source>
        <dbReference type="ARBA" id="ARBA00022741"/>
    </source>
</evidence>
<feature type="transmembrane region" description="Helical" evidence="15">
    <location>
        <begin position="736"/>
        <end position="755"/>
    </location>
</feature>
<dbReference type="InterPro" id="IPR036163">
    <property type="entry name" value="HMA_dom_sf"/>
</dbReference>
<keyword evidence="7 15" id="KW-0479">Metal-binding</keyword>
<evidence type="ECO:0000313" key="18">
    <source>
        <dbReference type="EMBL" id="SFD53789.1"/>
    </source>
</evidence>
<keyword evidence="8 15" id="KW-0547">Nucleotide-binding</keyword>
<dbReference type="PROSITE" id="PS50846">
    <property type="entry name" value="HMA_2"/>
    <property type="match status" value="1"/>
</dbReference>
<dbReference type="Pfam" id="PF00122">
    <property type="entry name" value="E1-E2_ATPase"/>
    <property type="match status" value="1"/>
</dbReference>
<dbReference type="GO" id="GO:0016887">
    <property type="term" value="F:ATP hydrolysis activity"/>
    <property type="evidence" value="ECO:0007669"/>
    <property type="project" value="InterPro"/>
</dbReference>
<evidence type="ECO:0000256" key="6">
    <source>
        <dbReference type="ARBA" id="ARBA00022692"/>
    </source>
</evidence>
<dbReference type="SUPFAM" id="SSF81665">
    <property type="entry name" value="Calcium ATPase, transmembrane domain M"/>
    <property type="match status" value="1"/>
</dbReference>
<keyword evidence="6 15" id="KW-0812">Transmembrane</keyword>
<evidence type="ECO:0000256" key="1">
    <source>
        <dbReference type="ARBA" id="ARBA00004651"/>
    </source>
</evidence>
<feature type="domain" description="HMA" evidence="17">
    <location>
        <begin position="64"/>
        <end position="130"/>
    </location>
</feature>
<dbReference type="InterPro" id="IPR006121">
    <property type="entry name" value="HMA_dom"/>
</dbReference>
<proteinExistence type="inferred from homology"/>
<evidence type="ECO:0000259" key="17">
    <source>
        <dbReference type="PROSITE" id="PS50846"/>
    </source>
</evidence>
<dbReference type="InterPro" id="IPR018303">
    <property type="entry name" value="ATPase_P-typ_P_site"/>
</dbReference>
<dbReference type="PROSITE" id="PS00154">
    <property type="entry name" value="ATPASE_E1_E2"/>
    <property type="match status" value="1"/>
</dbReference>
<dbReference type="SFLD" id="SFLDG00002">
    <property type="entry name" value="C1.7:_P-type_atpase_like"/>
    <property type="match status" value="1"/>
</dbReference>
<evidence type="ECO:0000256" key="7">
    <source>
        <dbReference type="ARBA" id="ARBA00022723"/>
    </source>
</evidence>
<keyword evidence="12 15" id="KW-1133">Transmembrane helix</keyword>
<dbReference type="GO" id="GO:0043682">
    <property type="term" value="F:P-type divalent copper transporter activity"/>
    <property type="evidence" value="ECO:0007669"/>
    <property type="project" value="TreeGrafter"/>
</dbReference>
<dbReference type="PROSITE" id="PS01229">
    <property type="entry name" value="COF_2"/>
    <property type="match status" value="1"/>
</dbReference>
<dbReference type="InterPro" id="IPR008250">
    <property type="entry name" value="ATPase_P-typ_transduc_dom_A_sf"/>
</dbReference>
<comment type="similarity">
    <text evidence="2 15">Belongs to the cation transport ATPase (P-type) (TC 3.A.3) family. Type IB subfamily.</text>
</comment>
<dbReference type="Pfam" id="PF12156">
    <property type="entry name" value="ATPase-cat_bd"/>
    <property type="match status" value="1"/>
</dbReference>
<dbReference type="GO" id="GO:0005524">
    <property type="term" value="F:ATP binding"/>
    <property type="evidence" value="ECO:0007669"/>
    <property type="project" value="UniProtKB-UniRule"/>
</dbReference>
<dbReference type="SUPFAM" id="SSF81653">
    <property type="entry name" value="Calcium ATPase, transduction domain A"/>
    <property type="match status" value="1"/>
</dbReference>
<dbReference type="PANTHER" id="PTHR43520:SF5">
    <property type="entry name" value="CATION-TRANSPORTING P-TYPE ATPASE-RELATED"/>
    <property type="match status" value="1"/>
</dbReference>
<sequence length="784" mass="82317">MCCPGCQAVASAIVDAGLTDYYRHRTEKARNAGELIPEALAELDLYDRESIQRSFVAVDEDDVREASLILEGITCAACVWLSERHVRGLEGVLDFQVNYATHRARVRWDSSRIALSDILRAIAAIGYRAHPFDPGQQESLYKRERGAALRRLAVAGLGTMQVMMLAVALYAGHQYGIDAQMQQFLRWVSLLLATPVVFYAGWPFFTSAWRDLKSGSAGMDVPVSLAVASTWGASAWATVTGSGEVYFESATMFVFFLLTSRFLEMGVRHRAGQAVEAVGRLLPATATRITADGGEETVPVSDLAPGDRVRVRPGDPVPADGEVVNGHSATDESLLTGESLPVPRGEGDEVVGGSVNRDSPLEVTVRRVGPDTVVAGIQRLLDRAQSEKPAIARMAERGTGVFVLGVLILAAVAGGAWTWAVDAATGFWVAVAVLVASCPCALALATPVAVTASVGALTRLGLLTTRGHALDGLAGVHRILFDKTGTLTRGEPSLTETVSLRGEGDEALAIAAALEAGTSHPLGRALVAAGPGTPPAVEALTNRPGLGVTGRVDGVEYWLGSPDFIRAECPGTAHRDAMESTVAAHPAATPVALADAEGIRALFLLADTLREDAAGTIADLRRRGLSVAILSGDRPATVAAVAGQLGIEEYRGGLDPAGKLAVVQEYQSRGERVAVVGDGVNDAPVLAGADVSVAMARATELAHASADLILQGDRLPALAEAVDRARATHRVIRQNIAWALGYNLVALPVAAAGWLTPWLAALGMSLSSLIVVTNALRLAARGRE</sequence>
<dbReference type="GO" id="GO:0005886">
    <property type="term" value="C:plasma membrane"/>
    <property type="evidence" value="ECO:0007669"/>
    <property type="project" value="UniProtKB-SubCell"/>
</dbReference>
<evidence type="ECO:0000256" key="4">
    <source>
        <dbReference type="ARBA" id="ARBA00022475"/>
    </source>
</evidence>
<dbReference type="GO" id="GO:0005507">
    <property type="term" value="F:copper ion binding"/>
    <property type="evidence" value="ECO:0007669"/>
    <property type="project" value="TreeGrafter"/>
</dbReference>
<keyword evidence="13" id="KW-0406">Ion transport</keyword>
<dbReference type="CDD" id="cd00371">
    <property type="entry name" value="HMA"/>
    <property type="match status" value="1"/>
</dbReference>
<keyword evidence="11" id="KW-1278">Translocase</keyword>
<feature type="transmembrane region" description="Helical" evidence="15">
    <location>
        <begin position="245"/>
        <end position="263"/>
    </location>
</feature>
<evidence type="ECO:0000313" key="19">
    <source>
        <dbReference type="Proteomes" id="UP000198611"/>
    </source>
</evidence>
<dbReference type="Pfam" id="PF00702">
    <property type="entry name" value="Hydrolase"/>
    <property type="match status" value="1"/>
</dbReference>
<gene>
    <name evidence="18" type="ORF">SAMN05660831_01795</name>
</gene>
<evidence type="ECO:0000256" key="13">
    <source>
        <dbReference type="ARBA" id="ARBA00023065"/>
    </source>
</evidence>
<dbReference type="InterPro" id="IPR023214">
    <property type="entry name" value="HAD_sf"/>
</dbReference>
<dbReference type="Gene3D" id="3.30.70.100">
    <property type="match status" value="1"/>
</dbReference>
<evidence type="ECO:0000256" key="14">
    <source>
        <dbReference type="ARBA" id="ARBA00023136"/>
    </source>
</evidence>
<dbReference type="STRING" id="1123397.SAMN05660831_01795"/>
<dbReference type="SFLD" id="SFLDF00027">
    <property type="entry name" value="p-type_atpase"/>
    <property type="match status" value="1"/>
</dbReference>
<dbReference type="PRINTS" id="PR00119">
    <property type="entry name" value="CATATPASE"/>
</dbReference>
<evidence type="ECO:0000256" key="3">
    <source>
        <dbReference type="ARBA" id="ARBA00022448"/>
    </source>
</evidence>
<feature type="transmembrane region" description="Helical" evidence="15">
    <location>
        <begin position="152"/>
        <end position="172"/>
    </location>
</feature>
<evidence type="ECO:0000256" key="2">
    <source>
        <dbReference type="ARBA" id="ARBA00006024"/>
    </source>
</evidence>
<dbReference type="Gene3D" id="2.70.150.10">
    <property type="entry name" value="Calcium-transporting ATPase, cytoplasmic transduction domain A"/>
    <property type="match status" value="1"/>
</dbReference>
<evidence type="ECO:0000256" key="16">
    <source>
        <dbReference type="SAM" id="MobiDB-lite"/>
    </source>
</evidence>
<dbReference type="EMBL" id="FOMJ01000006">
    <property type="protein sequence ID" value="SFD53789.1"/>
    <property type="molecule type" value="Genomic_DNA"/>
</dbReference>
<dbReference type="InterPro" id="IPR023299">
    <property type="entry name" value="ATPase_P-typ_cyto_dom_N"/>
</dbReference>
<dbReference type="Gene3D" id="3.40.50.1000">
    <property type="entry name" value="HAD superfamily/HAD-like"/>
    <property type="match status" value="1"/>
</dbReference>
<dbReference type="InterPro" id="IPR001757">
    <property type="entry name" value="P_typ_ATPase"/>
</dbReference>
<name>A0A1I1T5A8_9GAMM</name>
<feature type="transmembrane region" description="Helical" evidence="15">
    <location>
        <begin position="426"/>
        <end position="450"/>
    </location>
</feature>
<dbReference type="InterPro" id="IPR023298">
    <property type="entry name" value="ATPase_P-typ_TM_dom_sf"/>
</dbReference>
<dbReference type="NCBIfam" id="TIGR01511">
    <property type="entry name" value="ATPase-IB1_Cu"/>
    <property type="match status" value="1"/>
</dbReference>
<dbReference type="GO" id="GO:0055070">
    <property type="term" value="P:copper ion homeostasis"/>
    <property type="evidence" value="ECO:0007669"/>
    <property type="project" value="TreeGrafter"/>
</dbReference>
<dbReference type="PANTHER" id="PTHR43520">
    <property type="entry name" value="ATP7, ISOFORM B"/>
    <property type="match status" value="1"/>
</dbReference>
<keyword evidence="9 15" id="KW-0067">ATP-binding</keyword>
<keyword evidence="5" id="KW-0597">Phosphoprotein</keyword>
<dbReference type="SFLD" id="SFLDS00003">
    <property type="entry name" value="Haloacid_Dehalogenase"/>
    <property type="match status" value="1"/>
</dbReference>
<comment type="subcellular location">
    <subcellularLocation>
        <location evidence="1">Cell membrane</location>
        <topology evidence="1">Multi-pass membrane protein</topology>
    </subcellularLocation>
</comment>
<protein>
    <submittedName>
        <fullName evidence="18">Cu2+-exporting ATPase</fullName>
    </submittedName>
</protein>
<feature type="transmembrane region" description="Helical" evidence="15">
    <location>
        <begin position="184"/>
        <end position="205"/>
    </location>
</feature>
<keyword evidence="10" id="KW-0460">Magnesium</keyword>
<evidence type="ECO:0000256" key="9">
    <source>
        <dbReference type="ARBA" id="ARBA00022840"/>
    </source>
</evidence>
<dbReference type="InterPro" id="IPR044492">
    <property type="entry name" value="P_typ_ATPase_HD_dom"/>
</dbReference>
<dbReference type="InterPro" id="IPR059000">
    <property type="entry name" value="ATPase_P-type_domA"/>
</dbReference>
<dbReference type="SUPFAM" id="SSF55008">
    <property type="entry name" value="HMA, heavy metal-associated domain"/>
    <property type="match status" value="1"/>
</dbReference>
<keyword evidence="19" id="KW-1185">Reference proteome</keyword>
<keyword evidence="4 15" id="KW-1003">Cell membrane</keyword>
<feature type="transmembrane region" description="Helical" evidence="15">
    <location>
        <begin position="761"/>
        <end position="780"/>
    </location>
</feature>
<feature type="region of interest" description="Disordered" evidence="16">
    <location>
        <begin position="315"/>
        <end position="356"/>
    </location>
</feature>
<evidence type="ECO:0000256" key="5">
    <source>
        <dbReference type="ARBA" id="ARBA00022553"/>
    </source>
</evidence>
<keyword evidence="14 15" id="KW-0472">Membrane</keyword>
<dbReference type="FunFam" id="2.70.150.10:FF:000002">
    <property type="entry name" value="Copper-transporting ATPase 1, putative"/>
    <property type="match status" value="1"/>
</dbReference>
<dbReference type="SUPFAM" id="SSF56784">
    <property type="entry name" value="HAD-like"/>
    <property type="match status" value="1"/>
</dbReference>
<evidence type="ECO:0000256" key="11">
    <source>
        <dbReference type="ARBA" id="ARBA00022967"/>
    </source>
</evidence>
<dbReference type="Gene3D" id="3.40.1110.10">
    <property type="entry name" value="Calcium-transporting ATPase, cytoplasmic domain N"/>
    <property type="match status" value="1"/>
</dbReference>
<dbReference type="Proteomes" id="UP000198611">
    <property type="component" value="Unassembled WGS sequence"/>
</dbReference>
<keyword evidence="3" id="KW-0813">Transport</keyword>
<evidence type="ECO:0000256" key="10">
    <source>
        <dbReference type="ARBA" id="ARBA00022842"/>
    </source>
</evidence>
<dbReference type="NCBIfam" id="TIGR01525">
    <property type="entry name" value="ATPase-IB_hvy"/>
    <property type="match status" value="1"/>
</dbReference>
<feature type="transmembrane region" description="Helical" evidence="15">
    <location>
        <begin position="401"/>
        <end position="420"/>
    </location>
</feature>
<accession>A0A1I1T5A8</accession>
<organism evidence="18 19">
    <name type="scientific">Thiohalospira halophila DSM 15071</name>
    <dbReference type="NCBI Taxonomy" id="1123397"/>
    <lineage>
        <taxon>Bacteria</taxon>
        <taxon>Pseudomonadati</taxon>
        <taxon>Pseudomonadota</taxon>
        <taxon>Gammaproteobacteria</taxon>
        <taxon>Thiohalospirales</taxon>
        <taxon>Thiohalospiraceae</taxon>
        <taxon>Thiohalospira</taxon>
    </lineage>
</organism>
<dbReference type="Pfam" id="PF00403">
    <property type="entry name" value="HMA"/>
    <property type="match status" value="1"/>
</dbReference>
<dbReference type="InterPro" id="IPR021993">
    <property type="entry name" value="ATPase-cat-bd"/>
</dbReference>
<dbReference type="InterPro" id="IPR027256">
    <property type="entry name" value="P-typ_ATPase_IB"/>
</dbReference>
<dbReference type="PRINTS" id="PR00942">
    <property type="entry name" value="CUATPASEI"/>
</dbReference>
<evidence type="ECO:0000256" key="15">
    <source>
        <dbReference type="RuleBase" id="RU362081"/>
    </source>
</evidence>
<dbReference type="CDD" id="cd02079">
    <property type="entry name" value="P-type_ATPase_HM"/>
    <property type="match status" value="1"/>
</dbReference>
<dbReference type="InterPro" id="IPR036412">
    <property type="entry name" value="HAD-like_sf"/>
</dbReference>
<dbReference type="NCBIfam" id="TIGR01494">
    <property type="entry name" value="ATPase_P-type"/>
    <property type="match status" value="1"/>
</dbReference>